<dbReference type="FunFam" id="3.90.420.10:FF:000002">
    <property type="entry name" value="sulfite oxidase, mitochondrial"/>
    <property type="match status" value="1"/>
</dbReference>
<evidence type="ECO:0000313" key="7">
    <source>
        <dbReference type="EMBL" id="KAF6031291.1"/>
    </source>
</evidence>
<comment type="cofactor">
    <cofactor evidence="1">
        <name>Mo-molybdopterin</name>
        <dbReference type="ChEBI" id="CHEBI:71302"/>
    </cofactor>
</comment>
<dbReference type="InterPro" id="IPR005066">
    <property type="entry name" value="MoCF_OxRdtse_dimer"/>
</dbReference>
<feature type="domain" description="Moybdenum cofactor oxidoreductase dimerisation" evidence="6">
    <location>
        <begin position="199"/>
        <end position="266"/>
    </location>
</feature>
<sequence length="280" mass="30997">MLKTYQLEASVFDKQDTKPKHVKSLTLSDIKRLPKFEMDATMQCAGNRRKEMSQVKEVKGLSWNCGSISTAKWTGARLTDILKAMGFKDEDFNKKYIQFEGLDVDPTGTPYGSSIAMEKALDPNQCIMVAYEMNGEPVPADHGFPLRLIIPGVVGARNVKWLKKIVLSDEESHSHWQRKDYKCFNPSVDFNTCDFDTAYAVQETPVQSVISEPSASSSISADDGYVTVRGYAFSGGGRGIARVDLSLDGGETWLNAELDNNGQSPYKSWRGHSGGHSTHP</sequence>
<proteinExistence type="predicted"/>
<dbReference type="Gene3D" id="2.60.40.650">
    <property type="match status" value="1"/>
</dbReference>
<dbReference type="EMBL" id="VXIV02001629">
    <property type="protein sequence ID" value="KAF6031291.1"/>
    <property type="molecule type" value="Genomic_DNA"/>
</dbReference>
<keyword evidence="8" id="KW-1185">Reference proteome</keyword>
<dbReference type="InterPro" id="IPR000572">
    <property type="entry name" value="OxRdtase_Mopterin-bd_dom"/>
</dbReference>
<dbReference type="Pfam" id="PF00174">
    <property type="entry name" value="Oxidored_molyb"/>
    <property type="match status" value="1"/>
</dbReference>
<dbReference type="InterPro" id="IPR014756">
    <property type="entry name" value="Ig_E-set"/>
</dbReference>
<organism evidence="7 8">
    <name type="scientific">Bugula neritina</name>
    <name type="common">Brown bryozoan</name>
    <name type="synonym">Sertularia neritina</name>
    <dbReference type="NCBI Taxonomy" id="10212"/>
    <lineage>
        <taxon>Eukaryota</taxon>
        <taxon>Metazoa</taxon>
        <taxon>Spiralia</taxon>
        <taxon>Lophotrochozoa</taxon>
        <taxon>Bryozoa</taxon>
        <taxon>Gymnolaemata</taxon>
        <taxon>Cheilostomatida</taxon>
        <taxon>Flustrina</taxon>
        <taxon>Buguloidea</taxon>
        <taxon>Bugulidae</taxon>
        <taxon>Bugula</taxon>
    </lineage>
</organism>
<dbReference type="GO" id="GO:0005739">
    <property type="term" value="C:mitochondrion"/>
    <property type="evidence" value="ECO:0007669"/>
    <property type="project" value="TreeGrafter"/>
</dbReference>
<dbReference type="PRINTS" id="PR00407">
    <property type="entry name" value="EUMOPTERIN"/>
</dbReference>
<dbReference type="GO" id="GO:0008482">
    <property type="term" value="F:sulfite oxidase activity"/>
    <property type="evidence" value="ECO:0007669"/>
    <property type="project" value="TreeGrafter"/>
</dbReference>
<dbReference type="GO" id="GO:0043546">
    <property type="term" value="F:molybdopterin cofactor binding"/>
    <property type="evidence" value="ECO:0007669"/>
    <property type="project" value="TreeGrafter"/>
</dbReference>
<name>A0A7J7K043_BUGNE</name>
<dbReference type="Pfam" id="PF03404">
    <property type="entry name" value="Mo-co_dimer"/>
    <property type="match status" value="1"/>
</dbReference>
<keyword evidence="3" id="KW-0479">Metal-binding</keyword>
<keyword evidence="4" id="KW-0560">Oxidoreductase</keyword>
<evidence type="ECO:0000256" key="3">
    <source>
        <dbReference type="ARBA" id="ARBA00022723"/>
    </source>
</evidence>
<dbReference type="Proteomes" id="UP000593567">
    <property type="component" value="Unassembled WGS sequence"/>
</dbReference>
<evidence type="ECO:0000313" key="8">
    <source>
        <dbReference type="Proteomes" id="UP000593567"/>
    </source>
</evidence>
<dbReference type="SUPFAM" id="SSF81296">
    <property type="entry name" value="E set domains"/>
    <property type="match status" value="1"/>
</dbReference>
<dbReference type="OrthoDB" id="10051395at2759"/>
<dbReference type="InterPro" id="IPR036374">
    <property type="entry name" value="OxRdtase_Mopterin-bd_sf"/>
</dbReference>
<dbReference type="PANTHER" id="PTHR19372:SF7">
    <property type="entry name" value="SULFITE OXIDASE, MITOCHONDRIAL"/>
    <property type="match status" value="1"/>
</dbReference>
<comment type="caution">
    <text evidence="7">The sequence shown here is derived from an EMBL/GenBank/DDBJ whole genome shotgun (WGS) entry which is preliminary data.</text>
</comment>
<gene>
    <name evidence="7" type="ORF">EB796_010414</name>
</gene>
<keyword evidence="2" id="KW-0500">Molybdenum</keyword>
<evidence type="ECO:0000259" key="6">
    <source>
        <dbReference type="Pfam" id="PF03404"/>
    </source>
</evidence>
<dbReference type="GO" id="GO:0020037">
    <property type="term" value="F:heme binding"/>
    <property type="evidence" value="ECO:0007669"/>
    <property type="project" value="TreeGrafter"/>
</dbReference>
<evidence type="ECO:0000259" key="5">
    <source>
        <dbReference type="Pfam" id="PF00174"/>
    </source>
</evidence>
<dbReference type="GO" id="GO:0006790">
    <property type="term" value="P:sulfur compound metabolic process"/>
    <property type="evidence" value="ECO:0007669"/>
    <property type="project" value="TreeGrafter"/>
</dbReference>
<dbReference type="PANTHER" id="PTHR19372">
    <property type="entry name" value="SULFITE REDUCTASE"/>
    <property type="match status" value="1"/>
</dbReference>
<evidence type="ECO:0000256" key="1">
    <source>
        <dbReference type="ARBA" id="ARBA00001924"/>
    </source>
</evidence>
<protein>
    <submittedName>
        <fullName evidence="7">SUOX</fullName>
    </submittedName>
</protein>
<dbReference type="AlphaFoldDB" id="A0A7J7K043"/>
<dbReference type="Gene3D" id="3.90.420.10">
    <property type="entry name" value="Oxidoreductase, molybdopterin-binding domain"/>
    <property type="match status" value="1"/>
</dbReference>
<feature type="domain" description="Oxidoreductase molybdopterin-binding" evidence="5">
    <location>
        <begin position="21"/>
        <end position="176"/>
    </location>
</feature>
<dbReference type="InterPro" id="IPR008335">
    <property type="entry name" value="Mopterin_OxRdtase_euk"/>
</dbReference>
<accession>A0A7J7K043</accession>
<dbReference type="GO" id="GO:0030151">
    <property type="term" value="F:molybdenum ion binding"/>
    <property type="evidence" value="ECO:0007669"/>
    <property type="project" value="InterPro"/>
</dbReference>
<evidence type="ECO:0000256" key="2">
    <source>
        <dbReference type="ARBA" id="ARBA00022505"/>
    </source>
</evidence>
<dbReference type="SUPFAM" id="SSF56524">
    <property type="entry name" value="Oxidoreductase molybdopterin-binding domain"/>
    <property type="match status" value="1"/>
</dbReference>
<reference evidence="7" key="1">
    <citation type="submission" date="2020-06" db="EMBL/GenBank/DDBJ databases">
        <title>Draft genome of Bugula neritina, a colonial animal packing powerful symbionts and potential medicines.</title>
        <authorList>
            <person name="Rayko M."/>
        </authorList>
    </citation>
    <scope>NUCLEOTIDE SEQUENCE [LARGE SCALE GENOMIC DNA]</scope>
    <source>
        <strain evidence="7">Kwan_BN1</strain>
    </source>
</reference>
<evidence type="ECO:0000256" key="4">
    <source>
        <dbReference type="ARBA" id="ARBA00023002"/>
    </source>
</evidence>